<proteinExistence type="inferred from homology"/>
<dbReference type="InterPro" id="IPR029061">
    <property type="entry name" value="THDP-binding"/>
</dbReference>
<comment type="cofactor">
    <cofactor evidence="1">
        <name>thiamine diphosphate</name>
        <dbReference type="ChEBI" id="CHEBI:58937"/>
    </cofactor>
</comment>
<evidence type="ECO:0008006" key="9">
    <source>
        <dbReference type="Google" id="ProtNLM"/>
    </source>
</evidence>
<dbReference type="InParanoid" id="A0A507AQ23"/>
<dbReference type="InterPro" id="IPR018969">
    <property type="entry name" value="Xul5P/Fru6P_PKetolase_C"/>
</dbReference>
<dbReference type="InterPro" id="IPR019790">
    <property type="entry name" value="Xul5P/Fru6P_PKetolase_CS"/>
</dbReference>
<gene>
    <name evidence="7" type="ORF">E0L32_006600</name>
</gene>
<evidence type="ECO:0000313" key="8">
    <source>
        <dbReference type="Proteomes" id="UP000319257"/>
    </source>
</evidence>
<accession>A0A507AQ23</accession>
<dbReference type="InterPro" id="IPR009014">
    <property type="entry name" value="Transketo_C/PFOR_II"/>
</dbReference>
<dbReference type="OrthoDB" id="2532903at2759"/>
<keyword evidence="3" id="KW-0786">Thiamine pyrophosphate</keyword>
<dbReference type="Pfam" id="PF03894">
    <property type="entry name" value="XFP"/>
    <property type="match status" value="1"/>
</dbReference>
<reference evidence="7 8" key="1">
    <citation type="submission" date="2019-06" db="EMBL/GenBank/DDBJ databases">
        <title>Draft genome sequence of the filamentous fungus Phialemoniopsis curvata isolated from diesel fuel.</title>
        <authorList>
            <person name="Varaljay V.A."/>
            <person name="Lyon W.J."/>
            <person name="Crouch A.L."/>
            <person name="Drake C.E."/>
            <person name="Hollomon J.M."/>
            <person name="Nadeau L.J."/>
            <person name="Nunn H.S."/>
            <person name="Stevenson B.S."/>
            <person name="Bojanowski C.L."/>
            <person name="Crookes-Goodson W.J."/>
        </authorList>
    </citation>
    <scope>NUCLEOTIDE SEQUENCE [LARGE SCALE GENOMIC DNA]</scope>
    <source>
        <strain evidence="7 8">D216</strain>
    </source>
</reference>
<comment type="caution">
    <text evidence="7">The sequence shown here is derived from an EMBL/GenBank/DDBJ whole genome shotgun (WGS) entry which is preliminary data.</text>
</comment>
<evidence type="ECO:0000313" key="7">
    <source>
        <dbReference type="EMBL" id="TPX12955.1"/>
    </source>
</evidence>
<dbReference type="EMBL" id="SKBQ01000038">
    <property type="protein sequence ID" value="TPX12955.1"/>
    <property type="molecule type" value="Genomic_DNA"/>
</dbReference>
<evidence type="ECO:0000256" key="3">
    <source>
        <dbReference type="ARBA" id="ARBA00023052"/>
    </source>
</evidence>
<dbReference type="RefSeq" id="XP_030994666.1">
    <property type="nucleotide sequence ID" value="XM_031141251.1"/>
</dbReference>
<comment type="similarity">
    <text evidence="2">Belongs to the XFP family.</text>
</comment>
<dbReference type="InterPro" id="IPR005593">
    <property type="entry name" value="Xul5P/Fru6P_PKetolase"/>
</dbReference>
<dbReference type="SUPFAM" id="SSF52922">
    <property type="entry name" value="TK C-terminal domain-like"/>
    <property type="match status" value="1"/>
</dbReference>
<feature type="domain" description="Xylulose 5-phosphate/Fructose 6-phosphate phosphoketolase N-terminal" evidence="6">
    <location>
        <begin position="40"/>
        <end position="391"/>
    </location>
</feature>
<evidence type="ECO:0000256" key="1">
    <source>
        <dbReference type="ARBA" id="ARBA00001964"/>
    </source>
</evidence>
<dbReference type="InterPro" id="IPR019789">
    <property type="entry name" value="Xul5P/Fru6P_PKetolase_ThDP_BS"/>
</dbReference>
<dbReference type="Gene3D" id="3.40.50.970">
    <property type="match status" value="2"/>
</dbReference>
<dbReference type="SUPFAM" id="SSF52518">
    <property type="entry name" value="Thiamin diphosphate-binding fold (THDP-binding)"/>
    <property type="match status" value="2"/>
</dbReference>
<keyword evidence="8" id="KW-1185">Reference proteome</keyword>
<dbReference type="PIRSF" id="PIRSF017245">
    <property type="entry name" value="Phosphoketolase"/>
    <property type="match status" value="1"/>
</dbReference>
<dbReference type="PANTHER" id="PTHR31273:SF1">
    <property type="entry name" value="PHOSPHOKETOLASE-RELATED"/>
    <property type="match status" value="1"/>
</dbReference>
<evidence type="ECO:0000256" key="2">
    <source>
        <dbReference type="ARBA" id="ARBA00005623"/>
    </source>
</evidence>
<dbReference type="Proteomes" id="UP000319257">
    <property type="component" value="Unassembled WGS sequence"/>
</dbReference>
<dbReference type="PROSITE" id="PS60002">
    <property type="entry name" value="PHOSPHOKETOLASE_1"/>
    <property type="match status" value="1"/>
</dbReference>
<dbReference type="InterPro" id="IPR018970">
    <property type="entry name" value="Xul5P/Fru6P_PKetolase_N"/>
</dbReference>
<evidence type="ECO:0000256" key="4">
    <source>
        <dbReference type="ARBA" id="ARBA00023239"/>
    </source>
</evidence>
<sequence length="820" mass="90724">MPGEVIDRPNPPPLPSHLPDYVSQLAVQLEKKPLSAQDRDAVRDFRRAACYIAAAMIFLRDNVLLDSDLSFDDIKPRLLGHWGTCPGLILVWAHLNLIIRNQDLDMLYVIGPGHGAPAALAALWLEGSLERFYPGEYARDEQGLRNLITRFSVPGGFPSHINAETPGAIHEGGELGYALAVSFGAVMDNPDLIVTCVVGDGEAESGPTATAWHAIKYLDPKESGAVLPILHVNGFKISERTIFGCMDDKEVIALFSGYGYQVCIVEDLDNIDDDLSSSLEWAVAEIQKIQGAARSGKPIVKPRWPMIVMRTPKGWTGPKAVDGQIIEGSFRSHQVPLPKAKSDKTQLADLKEWLSGYDIERLLPNGKPIDTILKTLPSKDGKKLGQVKVSYDPYKALKLPDWRPFAVSKGQDNSCMKITGKFLDKVFQENPSSIRLFSPDELESNKLDAVLDHTQRDFQWDEYSRANGGRVIEVLSEHCCQGFLQGYTLTGRTGIFPSYESFLGIVHTMMVQYSKFSKIARDVKWRGDLSSINYIETSTWTRQEHNGFSHQNPSFIGAVLNIKPSAARVYLPPDANCFLSTVHHCLRSKNYVNLIIGSKQPTSVYLSPDQADEHCRLGASIWHFASTPAPSSSTQSQTEAAPPHPGPDVVLVGIGVEVTFEVVKAAELLRSLCPELRVRVLNVTDLMVLLPESSGHPHALSDARFRELFTADAPVLFNYHGYPAELRGLLFGREGTARMAVRGYMEEGSTTTPFDMLLVNVVSRFDVARWAVGAGAERNDEVRGRVEELVGEVERMREGVKGYISREGKDPADLYNTPKF</sequence>
<dbReference type="AlphaFoldDB" id="A0A507AQ23"/>
<dbReference type="GO" id="GO:0016832">
    <property type="term" value="F:aldehyde-lyase activity"/>
    <property type="evidence" value="ECO:0007669"/>
    <property type="project" value="InterPro"/>
</dbReference>
<dbReference type="Gene3D" id="3.40.50.920">
    <property type="match status" value="1"/>
</dbReference>
<name>A0A507AQ23_9PEZI</name>
<dbReference type="PROSITE" id="PS60003">
    <property type="entry name" value="PHOSPHOKETOLASE_2"/>
    <property type="match status" value="1"/>
</dbReference>
<feature type="domain" description="Xylulose 5-phosphate/Fructose 6-phosphate phosphoketolase C-terminal" evidence="5">
    <location>
        <begin position="599"/>
        <end position="817"/>
    </location>
</feature>
<evidence type="ECO:0000259" key="6">
    <source>
        <dbReference type="Pfam" id="PF09364"/>
    </source>
</evidence>
<evidence type="ECO:0000259" key="5">
    <source>
        <dbReference type="Pfam" id="PF09363"/>
    </source>
</evidence>
<dbReference type="Pfam" id="PF09364">
    <property type="entry name" value="XFP_N"/>
    <property type="match status" value="1"/>
</dbReference>
<dbReference type="PANTHER" id="PTHR31273">
    <property type="entry name" value="PHOSPHOKETOLASE-RELATED"/>
    <property type="match status" value="1"/>
</dbReference>
<dbReference type="Pfam" id="PF09363">
    <property type="entry name" value="XFP_C"/>
    <property type="match status" value="1"/>
</dbReference>
<dbReference type="GO" id="GO:0005975">
    <property type="term" value="P:carbohydrate metabolic process"/>
    <property type="evidence" value="ECO:0007669"/>
    <property type="project" value="InterPro"/>
</dbReference>
<organism evidence="7 8">
    <name type="scientific">Thyridium curvatum</name>
    <dbReference type="NCBI Taxonomy" id="1093900"/>
    <lineage>
        <taxon>Eukaryota</taxon>
        <taxon>Fungi</taxon>
        <taxon>Dikarya</taxon>
        <taxon>Ascomycota</taxon>
        <taxon>Pezizomycotina</taxon>
        <taxon>Sordariomycetes</taxon>
        <taxon>Sordariomycetidae</taxon>
        <taxon>Thyridiales</taxon>
        <taxon>Thyridiaceae</taxon>
        <taxon>Thyridium</taxon>
    </lineage>
</organism>
<protein>
    <recommendedName>
        <fullName evidence="9">Phosphoketolase</fullName>
    </recommendedName>
</protein>
<dbReference type="GeneID" id="41974047"/>
<dbReference type="STRING" id="1093900.A0A507AQ23"/>
<keyword evidence="4" id="KW-0456">Lyase</keyword>